<reference evidence="2" key="1">
    <citation type="journal article" date="2023" name="Hortic. Res.">
        <title>A chromosome-level phased genome enabling allele-level studies in sweet orange: a case study on citrus Huanglongbing tolerance.</title>
        <authorList>
            <person name="Wu B."/>
            <person name="Yu Q."/>
            <person name="Deng Z."/>
            <person name="Duan Y."/>
            <person name="Luo F."/>
            <person name="Gmitter F. Jr."/>
        </authorList>
    </citation>
    <scope>NUCLEOTIDE SEQUENCE [LARGE SCALE GENOMIC DNA]</scope>
    <source>
        <strain evidence="2">cv. Valencia</strain>
    </source>
</reference>
<protein>
    <submittedName>
        <fullName evidence="1">Protein kinase domain-containing protein</fullName>
    </submittedName>
</protein>
<keyword evidence="2" id="KW-1185">Reference proteome</keyword>
<gene>
    <name evidence="1" type="ORF">KPL71_008346</name>
</gene>
<evidence type="ECO:0000313" key="1">
    <source>
        <dbReference type="EMBL" id="KAH9781130.1"/>
    </source>
</evidence>
<evidence type="ECO:0000313" key="2">
    <source>
        <dbReference type="Proteomes" id="UP000829398"/>
    </source>
</evidence>
<organism evidence="1 2">
    <name type="scientific">Citrus sinensis</name>
    <name type="common">Sweet orange</name>
    <name type="synonym">Citrus aurantium var. sinensis</name>
    <dbReference type="NCBI Taxonomy" id="2711"/>
    <lineage>
        <taxon>Eukaryota</taxon>
        <taxon>Viridiplantae</taxon>
        <taxon>Streptophyta</taxon>
        <taxon>Embryophyta</taxon>
        <taxon>Tracheophyta</taxon>
        <taxon>Spermatophyta</taxon>
        <taxon>Magnoliopsida</taxon>
        <taxon>eudicotyledons</taxon>
        <taxon>Gunneridae</taxon>
        <taxon>Pentapetalae</taxon>
        <taxon>rosids</taxon>
        <taxon>malvids</taxon>
        <taxon>Sapindales</taxon>
        <taxon>Rutaceae</taxon>
        <taxon>Aurantioideae</taxon>
        <taxon>Citrus</taxon>
    </lineage>
</organism>
<keyword evidence="1" id="KW-0808">Transferase</keyword>
<keyword evidence="1" id="KW-0418">Kinase</keyword>
<comment type="caution">
    <text evidence="1">The sequence shown here is derived from an EMBL/GenBank/DDBJ whole genome shotgun (WGS) entry which is preliminary data.</text>
</comment>
<name>A0ACB8M6T6_CITSI</name>
<dbReference type="Proteomes" id="UP000829398">
    <property type="component" value="Chromosome 3"/>
</dbReference>
<accession>A0ACB8M6T6</accession>
<dbReference type="EMBL" id="CM039172">
    <property type="protein sequence ID" value="KAH9781130.1"/>
    <property type="molecule type" value="Genomic_DNA"/>
</dbReference>
<proteinExistence type="predicted"/>
<sequence length="655" mass="73512">MFPLLSPLLFPPFNFKQSLPCILRNHKCFYLITKNGHYPSFETLYLLLLMMMVSVLLPKNVVLVASSVQIADYYPAERYDLLQIRDSLNSTANLHSRWTGPPCIDNVSNWFGVSCSNGHIVSLELEEIQLAGILPPGFLQNITFLNKLSLRNNLLSGSLPNLTNLVNLETVFLSQNHFSDGIPFGYIDLPKLKKLELQENYLDGEIPPFNQTSLIDFNVSYNNLDGPIPQTRVLQSFPSSSFEHNSGLCGRPLEKLCPISPPPPSPAIPPPSPPPPPKEDKKKSLKIWSVALIAAGSALVPFLVMLLFWCCYKKVHEKEKSNEGQAGEGSAHLSEKKMPDSWSMEDPERRVELEFFDKTIPVFDLDDLLRASAEVLGKGKVGSTYKATLESGAVVAVKRVKNMNALSKKEFVQQMQLLGKLKHENLVKIVSFYYSKEEKLIIYEFLPNGSLFDLLHESRGVGRIPLAWTTRLSIIKQTAKGLAFLHQTLHSHKVPHANLKSSNILIFRNNDIYRAKLTNFGFLPLLPSRKASENLAIGRSPEFPEGKRLTHKADVYCFGIILLEVITGRIPGNGSPGNGETSGDLSEWVRMVVDNDWSTDILDVEILAAREGQNEMLRLTELALECTDIAPEKRPKMSEVLRRIEEIQPMIEEND</sequence>